<evidence type="ECO:0000256" key="5">
    <source>
        <dbReference type="ARBA" id="ARBA00022630"/>
    </source>
</evidence>
<evidence type="ECO:0000256" key="1">
    <source>
        <dbReference type="ARBA" id="ARBA00001946"/>
    </source>
</evidence>
<sequence>MSTIAIASDRFPAMGTRVELHLFGRGASAALRPLREVIERIEVALTMHRESPTTRLNAQLAARREALIEEPLLREAIAVAMRMHALTDGLFDVASTLPDGGGPVRGGLAHARLDADGMIHVERQLSLDFGGLGKGLALDHCAGVLAAHGIGAAIVSLGESSILAWGTHPHGECWPLSVPHPFRPDQPLQELQLRDAAISISSTIANGASSPSRAPIVRPAGGAAVTMAATAIVVHRSGARAEALSTAALIATPQERESLAAQAALSVFECDAGGQACRLDPQVKAE</sequence>
<evidence type="ECO:0000313" key="12">
    <source>
        <dbReference type="EMBL" id="MEZ0476595.1"/>
    </source>
</evidence>
<evidence type="ECO:0000256" key="6">
    <source>
        <dbReference type="ARBA" id="ARBA00022679"/>
    </source>
</evidence>
<gene>
    <name evidence="12" type="ORF">AB6713_18545</name>
</gene>
<evidence type="ECO:0000313" key="13">
    <source>
        <dbReference type="Proteomes" id="UP001566331"/>
    </source>
</evidence>
<dbReference type="Gene3D" id="3.10.520.10">
    <property type="entry name" value="ApbE-like domains"/>
    <property type="match status" value="2"/>
</dbReference>
<dbReference type="SUPFAM" id="SSF143631">
    <property type="entry name" value="ApbE-like"/>
    <property type="match status" value="1"/>
</dbReference>
<dbReference type="InterPro" id="IPR024932">
    <property type="entry name" value="ApbE"/>
</dbReference>
<dbReference type="GO" id="GO:0016740">
    <property type="term" value="F:transferase activity"/>
    <property type="evidence" value="ECO:0007669"/>
    <property type="project" value="UniProtKB-KW"/>
</dbReference>
<dbReference type="PANTHER" id="PTHR30040">
    <property type="entry name" value="THIAMINE BIOSYNTHESIS LIPOPROTEIN APBE"/>
    <property type="match status" value="1"/>
</dbReference>
<keyword evidence="9" id="KW-0460">Magnesium</keyword>
<keyword evidence="5" id="KW-0285">Flavoprotein</keyword>
<name>A0ABV4HV29_9GAMM</name>
<comment type="cofactor">
    <cofactor evidence="1">
        <name>Mg(2+)</name>
        <dbReference type="ChEBI" id="CHEBI:18420"/>
    </cofactor>
</comment>
<dbReference type="RefSeq" id="WP_370565726.1">
    <property type="nucleotide sequence ID" value="NZ_JBFWIB010000023.1"/>
</dbReference>
<evidence type="ECO:0000256" key="4">
    <source>
        <dbReference type="ARBA" id="ARBA00016337"/>
    </source>
</evidence>
<keyword evidence="6 12" id="KW-0808">Transferase</keyword>
<organism evidence="12 13">
    <name type="scientific">Luteimonas salinilitoris</name>
    <dbReference type="NCBI Taxonomy" id="3237697"/>
    <lineage>
        <taxon>Bacteria</taxon>
        <taxon>Pseudomonadati</taxon>
        <taxon>Pseudomonadota</taxon>
        <taxon>Gammaproteobacteria</taxon>
        <taxon>Lysobacterales</taxon>
        <taxon>Lysobacteraceae</taxon>
        <taxon>Luteimonas</taxon>
    </lineage>
</organism>
<evidence type="ECO:0000256" key="7">
    <source>
        <dbReference type="ARBA" id="ARBA00022723"/>
    </source>
</evidence>
<comment type="catalytic activity">
    <reaction evidence="11">
        <text>L-threonyl-[protein] + FAD = FMN-L-threonyl-[protein] + AMP + H(+)</text>
        <dbReference type="Rhea" id="RHEA:36847"/>
        <dbReference type="Rhea" id="RHEA-COMP:11060"/>
        <dbReference type="Rhea" id="RHEA-COMP:11061"/>
        <dbReference type="ChEBI" id="CHEBI:15378"/>
        <dbReference type="ChEBI" id="CHEBI:30013"/>
        <dbReference type="ChEBI" id="CHEBI:57692"/>
        <dbReference type="ChEBI" id="CHEBI:74257"/>
        <dbReference type="ChEBI" id="CHEBI:456215"/>
        <dbReference type="EC" id="2.7.1.180"/>
    </reaction>
</comment>
<keyword evidence="7" id="KW-0479">Metal-binding</keyword>
<evidence type="ECO:0000256" key="3">
    <source>
        <dbReference type="ARBA" id="ARBA00011955"/>
    </source>
</evidence>
<reference evidence="12 13" key="1">
    <citation type="submission" date="2024-07" db="EMBL/GenBank/DDBJ databases">
        <title>Luteimonas salilacus sp. nov., isolated from the shore soil of Salt Lake in Tibet of China.</title>
        <authorList>
            <person name="Zhang X."/>
            <person name="Li A."/>
        </authorList>
    </citation>
    <scope>NUCLEOTIDE SEQUENCE [LARGE SCALE GENOMIC DNA]</scope>
    <source>
        <strain evidence="12 13">B3-2-R+30</strain>
    </source>
</reference>
<dbReference type="PANTHER" id="PTHR30040:SF2">
    <property type="entry name" value="FAD:PROTEIN FMN TRANSFERASE"/>
    <property type="match status" value="1"/>
</dbReference>
<comment type="similarity">
    <text evidence="2">Belongs to the ApbE family.</text>
</comment>
<comment type="caution">
    <text evidence="12">The sequence shown here is derived from an EMBL/GenBank/DDBJ whole genome shotgun (WGS) entry which is preliminary data.</text>
</comment>
<evidence type="ECO:0000256" key="11">
    <source>
        <dbReference type="ARBA" id="ARBA00048540"/>
    </source>
</evidence>
<dbReference type="EC" id="2.7.1.180" evidence="3"/>
<proteinExistence type="inferred from homology"/>
<dbReference type="Pfam" id="PF02424">
    <property type="entry name" value="ApbE"/>
    <property type="match status" value="1"/>
</dbReference>
<evidence type="ECO:0000256" key="9">
    <source>
        <dbReference type="ARBA" id="ARBA00022842"/>
    </source>
</evidence>
<dbReference type="Proteomes" id="UP001566331">
    <property type="component" value="Unassembled WGS sequence"/>
</dbReference>
<keyword evidence="13" id="KW-1185">Reference proteome</keyword>
<evidence type="ECO:0000256" key="8">
    <source>
        <dbReference type="ARBA" id="ARBA00022827"/>
    </source>
</evidence>
<protein>
    <recommendedName>
        <fullName evidence="4">FAD:protein FMN transferase</fullName>
        <ecNumber evidence="3">2.7.1.180</ecNumber>
    </recommendedName>
    <alternativeName>
        <fullName evidence="10">Flavin transferase</fullName>
    </alternativeName>
</protein>
<dbReference type="InterPro" id="IPR003374">
    <property type="entry name" value="ApbE-like_sf"/>
</dbReference>
<accession>A0ABV4HV29</accession>
<evidence type="ECO:0000256" key="2">
    <source>
        <dbReference type="ARBA" id="ARBA00008282"/>
    </source>
</evidence>
<evidence type="ECO:0000256" key="10">
    <source>
        <dbReference type="ARBA" id="ARBA00031306"/>
    </source>
</evidence>
<dbReference type="EMBL" id="JBFWIC010000041">
    <property type="protein sequence ID" value="MEZ0476595.1"/>
    <property type="molecule type" value="Genomic_DNA"/>
</dbReference>
<keyword evidence="8" id="KW-0274">FAD</keyword>